<comment type="caution">
    <text evidence="2">The sequence shown here is derived from an EMBL/GenBank/DDBJ whole genome shotgun (WGS) entry which is preliminary data.</text>
</comment>
<organism evidence="2 3">
    <name type="scientific">Peptoniphilus stercorisuis</name>
    <dbReference type="NCBI Taxonomy" id="1436965"/>
    <lineage>
        <taxon>Bacteria</taxon>
        <taxon>Bacillati</taxon>
        <taxon>Bacillota</taxon>
        <taxon>Tissierellia</taxon>
        <taxon>Tissierellales</taxon>
        <taxon>Peptoniphilaceae</taxon>
        <taxon>Peptoniphilus</taxon>
    </lineage>
</organism>
<keyword evidence="3" id="KW-1185">Reference proteome</keyword>
<feature type="signal peptide" evidence="1">
    <location>
        <begin position="1"/>
        <end position="23"/>
    </location>
</feature>
<dbReference type="RefSeq" id="WP_210060665.1">
    <property type="nucleotide sequence ID" value="NZ_JAGGLJ010000007.1"/>
</dbReference>
<evidence type="ECO:0000313" key="3">
    <source>
        <dbReference type="Proteomes" id="UP001519306"/>
    </source>
</evidence>
<dbReference type="EMBL" id="JAGGLJ010000007">
    <property type="protein sequence ID" value="MBP2025374.1"/>
    <property type="molecule type" value="Genomic_DNA"/>
</dbReference>
<proteinExistence type="predicted"/>
<protein>
    <recommendedName>
        <fullName evidence="4">Copper amine oxidase N-terminal domain</fullName>
    </recommendedName>
</protein>
<name>A0ABS4KC62_9FIRM</name>
<evidence type="ECO:0008006" key="4">
    <source>
        <dbReference type="Google" id="ProtNLM"/>
    </source>
</evidence>
<gene>
    <name evidence="2" type="ORF">J2Z71_000904</name>
</gene>
<feature type="chain" id="PRO_5047135175" description="Copper amine oxidase N-terminal domain" evidence="1">
    <location>
        <begin position="24"/>
        <end position="311"/>
    </location>
</feature>
<dbReference type="Proteomes" id="UP001519306">
    <property type="component" value="Unassembled WGS sequence"/>
</dbReference>
<keyword evidence="1" id="KW-0732">Signal</keyword>
<reference evidence="2 3" key="1">
    <citation type="submission" date="2021-03" db="EMBL/GenBank/DDBJ databases">
        <title>Genomic Encyclopedia of Type Strains, Phase IV (KMG-IV): sequencing the most valuable type-strain genomes for metagenomic binning, comparative biology and taxonomic classification.</title>
        <authorList>
            <person name="Goeker M."/>
        </authorList>
    </citation>
    <scope>NUCLEOTIDE SEQUENCE [LARGE SCALE GENOMIC DNA]</scope>
    <source>
        <strain evidence="2 3">DSM 27563</strain>
    </source>
</reference>
<accession>A0ABS4KC62</accession>
<sequence length="311" mass="35466">MKKSIILSILLTFILTTSVFAGANITDQDVTLDGEKVEIAGYNINGNNYFKLRDIAALLSGTEAEFDVSYNSMKNSVEITRNAHYEKLPTDLTKVDTTEINSKKSSQKVYLDNEHVVFSSYSINNNNYFKLRDLGKTIGFYVDFDEKSNTIIVKSEKTTPKDLIETETVSFKSFATDVGNNITKYEFDKKEILTPDDFIKQMQRIVLLSKDERQFSGKAEYNESNNTVEFSALGTKIKGKIYFDPKIKVEQGNKKDFFDFNKSINVNELIKDFSKDENLTITMGYYLGDEKPENFRSISTIEFTNTPMGIE</sequence>
<evidence type="ECO:0000256" key="1">
    <source>
        <dbReference type="SAM" id="SignalP"/>
    </source>
</evidence>
<evidence type="ECO:0000313" key="2">
    <source>
        <dbReference type="EMBL" id="MBP2025374.1"/>
    </source>
</evidence>